<sequence length="103" mass="11266">MKTRCPALIASRVVLASVGRSSHAGETEVAQTRAAGGRWRVSQCRRHSKRPRVGSGAGVGMAPRGSCWPCCHSYPQVRINKDDVVLLFLMVMCECVSKFIFSD</sequence>
<accession>A0A5B7GDJ4</accession>
<organism evidence="1 2">
    <name type="scientific">Portunus trituberculatus</name>
    <name type="common">Swimming crab</name>
    <name type="synonym">Neptunus trituberculatus</name>
    <dbReference type="NCBI Taxonomy" id="210409"/>
    <lineage>
        <taxon>Eukaryota</taxon>
        <taxon>Metazoa</taxon>
        <taxon>Ecdysozoa</taxon>
        <taxon>Arthropoda</taxon>
        <taxon>Crustacea</taxon>
        <taxon>Multicrustacea</taxon>
        <taxon>Malacostraca</taxon>
        <taxon>Eumalacostraca</taxon>
        <taxon>Eucarida</taxon>
        <taxon>Decapoda</taxon>
        <taxon>Pleocyemata</taxon>
        <taxon>Brachyura</taxon>
        <taxon>Eubrachyura</taxon>
        <taxon>Portunoidea</taxon>
        <taxon>Portunidae</taxon>
        <taxon>Portuninae</taxon>
        <taxon>Portunus</taxon>
    </lineage>
</organism>
<protein>
    <submittedName>
        <fullName evidence="1">Uncharacterized protein</fullName>
    </submittedName>
</protein>
<keyword evidence="2" id="KW-1185">Reference proteome</keyword>
<dbReference type="EMBL" id="VSRR010013340">
    <property type="protein sequence ID" value="MPC55649.1"/>
    <property type="molecule type" value="Genomic_DNA"/>
</dbReference>
<dbReference type="Proteomes" id="UP000324222">
    <property type="component" value="Unassembled WGS sequence"/>
</dbReference>
<gene>
    <name evidence="1" type="ORF">E2C01_049592</name>
</gene>
<dbReference type="AlphaFoldDB" id="A0A5B7GDJ4"/>
<evidence type="ECO:0000313" key="1">
    <source>
        <dbReference type="EMBL" id="MPC55649.1"/>
    </source>
</evidence>
<reference evidence="1 2" key="1">
    <citation type="submission" date="2019-05" db="EMBL/GenBank/DDBJ databases">
        <title>Another draft genome of Portunus trituberculatus and its Hox gene families provides insights of decapod evolution.</title>
        <authorList>
            <person name="Jeong J.-H."/>
            <person name="Song I."/>
            <person name="Kim S."/>
            <person name="Choi T."/>
            <person name="Kim D."/>
            <person name="Ryu S."/>
            <person name="Kim W."/>
        </authorList>
    </citation>
    <scope>NUCLEOTIDE SEQUENCE [LARGE SCALE GENOMIC DNA]</scope>
    <source>
        <tissue evidence="1">Muscle</tissue>
    </source>
</reference>
<name>A0A5B7GDJ4_PORTR</name>
<comment type="caution">
    <text evidence="1">The sequence shown here is derived from an EMBL/GenBank/DDBJ whole genome shotgun (WGS) entry which is preliminary data.</text>
</comment>
<evidence type="ECO:0000313" key="2">
    <source>
        <dbReference type="Proteomes" id="UP000324222"/>
    </source>
</evidence>
<proteinExistence type="predicted"/>